<proteinExistence type="predicted"/>
<dbReference type="EMBL" id="UZAF01000578">
    <property type="protein sequence ID" value="VDO06067.1"/>
    <property type="molecule type" value="Genomic_DNA"/>
</dbReference>
<protein>
    <submittedName>
        <fullName evidence="3">Movement protein</fullName>
    </submittedName>
</protein>
<evidence type="ECO:0000313" key="2">
    <source>
        <dbReference type="Proteomes" id="UP000268014"/>
    </source>
</evidence>
<gene>
    <name evidence="1" type="ORF">HPLM_LOCUS679</name>
</gene>
<keyword evidence="2" id="KW-1185">Reference proteome</keyword>
<organism evidence="3">
    <name type="scientific">Haemonchus placei</name>
    <name type="common">Barber's pole worm</name>
    <dbReference type="NCBI Taxonomy" id="6290"/>
    <lineage>
        <taxon>Eukaryota</taxon>
        <taxon>Metazoa</taxon>
        <taxon>Ecdysozoa</taxon>
        <taxon>Nematoda</taxon>
        <taxon>Chromadorea</taxon>
        <taxon>Rhabditida</taxon>
        <taxon>Rhabditina</taxon>
        <taxon>Rhabditomorpha</taxon>
        <taxon>Strongyloidea</taxon>
        <taxon>Trichostrongylidae</taxon>
        <taxon>Haemonchus</taxon>
    </lineage>
</organism>
<dbReference type="OMA" id="AEVSHIH"/>
<dbReference type="WBParaSite" id="HPLM_0000067801-mRNA-1">
    <property type="protein sequence ID" value="HPLM_0000067801-mRNA-1"/>
    <property type="gene ID" value="HPLM_0000067801"/>
</dbReference>
<dbReference type="AlphaFoldDB" id="A0A0N4VTR1"/>
<evidence type="ECO:0000313" key="1">
    <source>
        <dbReference type="EMBL" id="VDO06067.1"/>
    </source>
</evidence>
<reference evidence="3" key="1">
    <citation type="submission" date="2017-02" db="UniProtKB">
        <authorList>
            <consortium name="WormBaseParasite"/>
        </authorList>
    </citation>
    <scope>IDENTIFICATION</scope>
</reference>
<name>A0A0N4VTR1_HAEPC</name>
<evidence type="ECO:0000313" key="3">
    <source>
        <dbReference type="WBParaSite" id="HPLM_0000067801-mRNA-1"/>
    </source>
</evidence>
<accession>A0A0N4VTR1</accession>
<reference evidence="1 2" key="2">
    <citation type="submission" date="2018-11" db="EMBL/GenBank/DDBJ databases">
        <authorList>
            <consortium name="Pathogen Informatics"/>
        </authorList>
    </citation>
    <scope>NUCLEOTIDE SEQUENCE [LARGE SCALE GENOMIC DNA]</scope>
    <source>
        <strain evidence="1 2">MHpl1</strain>
    </source>
</reference>
<dbReference type="Proteomes" id="UP000268014">
    <property type="component" value="Unassembled WGS sequence"/>
</dbReference>
<sequence length="119" mass="13710">MEPGRRPTVEFPTQTVNRLSMSIEEIRAEVSHIHDDIHMLIERFAPTSPCAFCPLDENMDRHQSADYYNYPEPFLRNVRAVDLHLCGRCLRPVHGGSCHVKYASYRGEHKVLLCGQSEQ</sequence>